<feature type="domain" description="Endoribonuclease L-PSP/chorismate mutase-like" evidence="1">
    <location>
        <begin position="6"/>
        <end position="150"/>
    </location>
</feature>
<evidence type="ECO:0000259" key="1">
    <source>
        <dbReference type="Pfam" id="PF14588"/>
    </source>
</evidence>
<dbReference type="RefSeq" id="WP_119088601.1">
    <property type="nucleotide sequence ID" value="NZ_QXIS01000006.1"/>
</dbReference>
<reference evidence="2 3" key="1">
    <citation type="submission" date="2018-09" db="EMBL/GenBank/DDBJ databases">
        <title>Discovery and Ecogenomic Context for Candidatus Cryosericales, a Global Caldiserica Order Active in Thawing Permafrost.</title>
        <authorList>
            <person name="Martinez M.A."/>
            <person name="Woodcroft B.J."/>
            <person name="Ignacio Espinoza J.C."/>
            <person name="Zayed A."/>
            <person name="Singleton C.M."/>
            <person name="Boyd J."/>
            <person name="Li Y.-F."/>
            <person name="Purvine S."/>
            <person name="Maughan H."/>
            <person name="Hodgkins S.B."/>
            <person name="Anderson D."/>
            <person name="Sederholm M."/>
            <person name="Temperton B."/>
            <person name="Saleska S.R."/>
            <person name="Tyson G.W."/>
            <person name="Rich V.I."/>
        </authorList>
    </citation>
    <scope>NUCLEOTIDE SEQUENCE [LARGE SCALE GENOMIC DNA]</scope>
    <source>
        <strain evidence="2 3">SMC7</strain>
    </source>
</reference>
<organism evidence="2 3">
    <name type="scientific">Candidatus Cryosericum terrychapinii</name>
    <dbReference type="NCBI Taxonomy" id="2290919"/>
    <lineage>
        <taxon>Bacteria</taxon>
        <taxon>Pseudomonadati</taxon>
        <taxon>Caldisericota/Cryosericota group</taxon>
        <taxon>Candidatus Cryosericota</taxon>
        <taxon>Candidatus Cryosericia</taxon>
        <taxon>Candidatus Cryosericales</taxon>
        <taxon>Candidatus Cryosericaceae</taxon>
        <taxon>Candidatus Cryosericum</taxon>
    </lineage>
</organism>
<protein>
    <submittedName>
        <fullName evidence="2">RidA family protein</fullName>
    </submittedName>
</protein>
<dbReference type="Proteomes" id="UP000266328">
    <property type="component" value="Unassembled WGS sequence"/>
</dbReference>
<gene>
    <name evidence="2" type="ORF">SMC7_01445</name>
</gene>
<proteinExistence type="predicted"/>
<dbReference type="OrthoDB" id="9806350at2"/>
<comment type="caution">
    <text evidence="2">The sequence shown here is derived from an EMBL/GenBank/DDBJ whole genome shotgun (WGS) entry which is preliminary data.</text>
</comment>
<dbReference type="SUPFAM" id="SSF55298">
    <property type="entry name" value="YjgF-like"/>
    <property type="match status" value="1"/>
</dbReference>
<name>A0A398CZK6_9BACT</name>
<dbReference type="CDD" id="cd02199">
    <property type="entry name" value="YjgF_YER057c_UK114_like_1"/>
    <property type="match status" value="1"/>
</dbReference>
<accession>A0A398CZK6</accession>
<sequence>MAIDEKLAELGIILPEATAPVGSYVLVKLTGNLAFVSGMLPSVSGRIKQTGRVGEGITTQEAYDLARICAINGLAALKSVIGTLDRVKGIAMVQGFVQAALDYAEVPKVINGASDLLVALFGDAGRHARFAVGVASLPTNAPVEVAFVAEIMP</sequence>
<evidence type="ECO:0000313" key="3">
    <source>
        <dbReference type="Proteomes" id="UP000266328"/>
    </source>
</evidence>
<dbReference type="Gene3D" id="3.30.1330.40">
    <property type="entry name" value="RutC-like"/>
    <property type="match status" value="1"/>
</dbReference>
<keyword evidence="3" id="KW-1185">Reference proteome</keyword>
<dbReference type="InterPro" id="IPR035959">
    <property type="entry name" value="RutC-like_sf"/>
</dbReference>
<dbReference type="Pfam" id="PF14588">
    <property type="entry name" value="YjgF_endoribonc"/>
    <property type="match status" value="1"/>
</dbReference>
<dbReference type="AlphaFoldDB" id="A0A398CZK6"/>
<evidence type="ECO:0000313" key="2">
    <source>
        <dbReference type="EMBL" id="RIE06699.1"/>
    </source>
</evidence>
<dbReference type="InterPro" id="IPR013813">
    <property type="entry name" value="Endoribo_LPSP/chorism_mut-like"/>
</dbReference>
<dbReference type="EMBL" id="QXIS01000006">
    <property type="protein sequence ID" value="RIE06699.1"/>
    <property type="molecule type" value="Genomic_DNA"/>
</dbReference>
<dbReference type="PANTHER" id="PTHR43760:SF1">
    <property type="entry name" value="ENDORIBONUCLEASE L-PSP_CHORISMATE MUTASE-LIKE DOMAIN-CONTAINING PROTEIN"/>
    <property type="match status" value="1"/>
</dbReference>
<dbReference type="PANTHER" id="PTHR43760">
    <property type="entry name" value="ENDORIBONUCLEASE-RELATED"/>
    <property type="match status" value="1"/>
</dbReference>